<gene>
    <name evidence="1" type="ORF">K458DRAFT_347038</name>
</gene>
<dbReference type="AlphaFoldDB" id="A0A6G1IM94"/>
<proteinExistence type="predicted"/>
<dbReference type="InterPro" id="IPR027417">
    <property type="entry name" value="P-loop_NTPase"/>
</dbReference>
<dbReference type="Proteomes" id="UP000799291">
    <property type="component" value="Unassembled WGS sequence"/>
</dbReference>
<dbReference type="SUPFAM" id="SSF52540">
    <property type="entry name" value="P-loop containing nucleoside triphosphate hydrolases"/>
    <property type="match status" value="1"/>
</dbReference>
<evidence type="ECO:0000313" key="1">
    <source>
        <dbReference type="EMBL" id="KAF2679342.1"/>
    </source>
</evidence>
<dbReference type="OrthoDB" id="20872at2759"/>
<dbReference type="EMBL" id="MU005604">
    <property type="protein sequence ID" value="KAF2679342.1"/>
    <property type="molecule type" value="Genomic_DNA"/>
</dbReference>
<sequence>MSSTISFSDANRGFQAGTIHGPVNTTFQIPLERPETPPRPSAVVPFDRDTDFVEREIFDQIQAKCTAPGSRTALVGLGGVGKSQIAIELAYRLRERSPETWVFWVHASNAARFEQSYRDIANCVKVPGRQNPKADIFQLVHDWLQDEGKGIWFLILDNVDDAGFLLKAQSAGRDGEMSCIKGRSLQPLISYVPRRQNGLVLITTRSRNAALRLVEQRSIIAVEPMEKRDALALL</sequence>
<evidence type="ECO:0008006" key="3">
    <source>
        <dbReference type="Google" id="ProtNLM"/>
    </source>
</evidence>
<evidence type="ECO:0000313" key="2">
    <source>
        <dbReference type="Proteomes" id="UP000799291"/>
    </source>
</evidence>
<accession>A0A6G1IM94</accession>
<reference evidence="1" key="1">
    <citation type="journal article" date="2020" name="Stud. Mycol.">
        <title>101 Dothideomycetes genomes: a test case for predicting lifestyles and emergence of pathogens.</title>
        <authorList>
            <person name="Haridas S."/>
            <person name="Albert R."/>
            <person name="Binder M."/>
            <person name="Bloem J."/>
            <person name="Labutti K."/>
            <person name="Salamov A."/>
            <person name="Andreopoulos B."/>
            <person name="Baker S."/>
            <person name="Barry K."/>
            <person name="Bills G."/>
            <person name="Bluhm B."/>
            <person name="Cannon C."/>
            <person name="Castanera R."/>
            <person name="Culley D."/>
            <person name="Daum C."/>
            <person name="Ezra D."/>
            <person name="Gonzalez J."/>
            <person name="Henrissat B."/>
            <person name="Kuo A."/>
            <person name="Liang C."/>
            <person name="Lipzen A."/>
            <person name="Lutzoni F."/>
            <person name="Magnuson J."/>
            <person name="Mondo S."/>
            <person name="Nolan M."/>
            <person name="Ohm R."/>
            <person name="Pangilinan J."/>
            <person name="Park H.-J."/>
            <person name="Ramirez L."/>
            <person name="Alfaro M."/>
            <person name="Sun H."/>
            <person name="Tritt A."/>
            <person name="Yoshinaga Y."/>
            <person name="Zwiers L.-H."/>
            <person name="Turgeon B."/>
            <person name="Goodwin S."/>
            <person name="Spatafora J."/>
            <person name="Crous P."/>
            <person name="Grigoriev I."/>
        </authorList>
    </citation>
    <scope>NUCLEOTIDE SEQUENCE</scope>
    <source>
        <strain evidence="1">CBS 122367</strain>
    </source>
</reference>
<keyword evidence="2" id="KW-1185">Reference proteome</keyword>
<dbReference type="Gene3D" id="3.40.50.300">
    <property type="entry name" value="P-loop containing nucleotide triphosphate hydrolases"/>
    <property type="match status" value="1"/>
</dbReference>
<name>A0A6G1IM94_9PLEO</name>
<protein>
    <recommendedName>
        <fullName evidence="3">NB-ARC domain-containing protein</fullName>
    </recommendedName>
</protein>
<organism evidence="1 2">
    <name type="scientific">Lentithecium fluviatile CBS 122367</name>
    <dbReference type="NCBI Taxonomy" id="1168545"/>
    <lineage>
        <taxon>Eukaryota</taxon>
        <taxon>Fungi</taxon>
        <taxon>Dikarya</taxon>
        <taxon>Ascomycota</taxon>
        <taxon>Pezizomycotina</taxon>
        <taxon>Dothideomycetes</taxon>
        <taxon>Pleosporomycetidae</taxon>
        <taxon>Pleosporales</taxon>
        <taxon>Massarineae</taxon>
        <taxon>Lentitheciaceae</taxon>
        <taxon>Lentithecium</taxon>
    </lineage>
</organism>